<evidence type="ECO:0000313" key="20">
    <source>
        <dbReference type="Proteomes" id="UP001356427"/>
    </source>
</evidence>
<feature type="region of interest" description="Disordered" evidence="16">
    <location>
        <begin position="92"/>
        <end position="183"/>
    </location>
</feature>
<dbReference type="FunFam" id="3.40.50.1460:FF:000006">
    <property type="entry name" value="Legumain"/>
    <property type="match status" value="1"/>
</dbReference>
<feature type="compositionally biased region" description="Low complexity" evidence="16">
    <location>
        <begin position="565"/>
        <end position="575"/>
    </location>
</feature>
<feature type="transmembrane region" description="Helical" evidence="15">
    <location>
        <begin position="1049"/>
        <end position="1071"/>
    </location>
</feature>
<evidence type="ECO:0000256" key="5">
    <source>
        <dbReference type="ARBA" id="ARBA00022670"/>
    </source>
</evidence>
<feature type="compositionally biased region" description="Basic residues" evidence="16">
    <location>
        <begin position="660"/>
        <end position="673"/>
    </location>
</feature>
<dbReference type="PIRSF" id="PIRSF500139">
    <property type="entry name" value="AE"/>
    <property type="match status" value="1"/>
</dbReference>
<feature type="compositionally biased region" description="Polar residues" evidence="16">
    <location>
        <begin position="145"/>
        <end position="171"/>
    </location>
</feature>
<dbReference type="InterPro" id="IPR007735">
    <property type="entry name" value="Pecanex_C"/>
</dbReference>
<feature type="compositionally biased region" description="Polar residues" evidence="16">
    <location>
        <begin position="502"/>
        <end position="521"/>
    </location>
</feature>
<dbReference type="GO" id="GO:0051603">
    <property type="term" value="P:proteolysis involved in protein catabolic process"/>
    <property type="evidence" value="ECO:0007669"/>
    <property type="project" value="InterPro"/>
</dbReference>
<evidence type="ECO:0000256" key="9">
    <source>
        <dbReference type="ARBA" id="ARBA00022807"/>
    </source>
</evidence>
<dbReference type="InterPro" id="IPR048501">
    <property type="entry name" value="Legum_prodom"/>
</dbReference>
<dbReference type="EMBL" id="JAGTTL010000020">
    <property type="protein sequence ID" value="KAK6306875.1"/>
    <property type="molecule type" value="Genomic_DNA"/>
</dbReference>
<feature type="transmembrane region" description="Helical" evidence="15">
    <location>
        <begin position="1192"/>
        <end position="1213"/>
    </location>
</feature>
<accession>A0AAN8QKX7</accession>
<feature type="region of interest" description="Disordered" evidence="16">
    <location>
        <begin position="399"/>
        <end position="607"/>
    </location>
</feature>
<keyword evidence="11 15" id="KW-0472">Membrane</keyword>
<feature type="region of interest" description="Disordered" evidence="16">
    <location>
        <begin position="735"/>
        <end position="756"/>
    </location>
</feature>
<feature type="region of interest" description="Disordered" evidence="16">
    <location>
        <begin position="775"/>
        <end position="873"/>
    </location>
</feature>
<feature type="compositionally biased region" description="Polar residues" evidence="16">
    <location>
        <begin position="775"/>
        <end position="805"/>
    </location>
</feature>
<feature type="compositionally biased region" description="Polar residues" evidence="16">
    <location>
        <begin position="530"/>
        <end position="541"/>
    </location>
</feature>
<dbReference type="InterPro" id="IPR046427">
    <property type="entry name" value="Legumain_prodom_sf"/>
</dbReference>
<gene>
    <name evidence="19" type="ORF">J4Q44_G00220230</name>
</gene>
<evidence type="ECO:0000256" key="2">
    <source>
        <dbReference type="ARBA" id="ARBA00004141"/>
    </source>
</evidence>
<proteinExistence type="inferred from homology"/>
<keyword evidence="6 15" id="KW-0812">Transmembrane</keyword>
<dbReference type="InterPro" id="IPR039797">
    <property type="entry name" value="Pecanex"/>
</dbReference>
<dbReference type="GO" id="GO:0004197">
    <property type="term" value="F:cysteine-type endopeptidase activity"/>
    <property type="evidence" value="ECO:0007669"/>
    <property type="project" value="UniProtKB-EC"/>
</dbReference>
<organism evidence="19 20">
    <name type="scientific">Coregonus suidteri</name>
    <dbReference type="NCBI Taxonomy" id="861788"/>
    <lineage>
        <taxon>Eukaryota</taxon>
        <taxon>Metazoa</taxon>
        <taxon>Chordata</taxon>
        <taxon>Craniata</taxon>
        <taxon>Vertebrata</taxon>
        <taxon>Euteleostomi</taxon>
        <taxon>Actinopterygii</taxon>
        <taxon>Neopterygii</taxon>
        <taxon>Teleostei</taxon>
        <taxon>Protacanthopterygii</taxon>
        <taxon>Salmoniformes</taxon>
        <taxon>Salmonidae</taxon>
        <taxon>Coregoninae</taxon>
        <taxon>Coregonus</taxon>
    </lineage>
</organism>
<evidence type="ECO:0000256" key="6">
    <source>
        <dbReference type="ARBA" id="ARBA00022692"/>
    </source>
</evidence>
<evidence type="ECO:0000256" key="16">
    <source>
        <dbReference type="SAM" id="MobiDB-lite"/>
    </source>
</evidence>
<evidence type="ECO:0000256" key="14">
    <source>
        <dbReference type="PIRSR" id="PIRSR019663-1"/>
    </source>
</evidence>
<evidence type="ECO:0000256" key="11">
    <source>
        <dbReference type="ARBA" id="ARBA00023136"/>
    </source>
</evidence>
<feature type="compositionally biased region" description="Basic and acidic residues" evidence="16">
    <location>
        <begin position="442"/>
        <end position="453"/>
    </location>
</feature>
<evidence type="ECO:0000256" key="1">
    <source>
        <dbReference type="ARBA" id="ARBA00000810"/>
    </source>
</evidence>
<keyword evidence="9" id="KW-0788">Thiol protease</keyword>
<evidence type="ECO:0000256" key="4">
    <source>
        <dbReference type="ARBA" id="ARBA00010170"/>
    </source>
</evidence>
<dbReference type="InterPro" id="IPR043577">
    <property type="entry name" value="AE"/>
</dbReference>
<keyword evidence="7" id="KW-0732">Signal</keyword>
<keyword evidence="10 15" id="KW-1133">Transmembrane helix</keyword>
<dbReference type="Proteomes" id="UP001356427">
    <property type="component" value="Unassembled WGS sequence"/>
</dbReference>
<dbReference type="Pfam" id="PF05041">
    <property type="entry name" value="Pecanex_C"/>
    <property type="match status" value="1"/>
</dbReference>
<feature type="compositionally biased region" description="Low complexity" evidence="16">
    <location>
        <begin position="2052"/>
        <end position="2063"/>
    </location>
</feature>
<comment type="caution">
    <text evidence="19">The sequence shown here is derived from an EMBL/GenBank/DDBJ whole genome shotgun (WGS) entry which is preliminary data.</text>
</comment>
<dbReference type="Pfam" id="PF01650">
    <property type="entry name" value="Peptidase_C13"/>
    <property type="match status" value="1"/>
</dbReference>
<comment type="similarity">
    <text evidence="3">Belongs to the peptidase C13 family.</text>
</comment>
<feature type="compositionally biased region" description="Polar residues" evidence="16">
    <location>
        <begin position="417"/>
        <end position="433"/>
    </location>
</feature>
<feature type="compositionally biased region" description="Low complexity" evidence="16">
    <location>
        <begin position="399"/>
        <end position="411"/>
    </location>
</feature>
<dbReference type="PANTHER" id="PTHR12372">
    <property type="entry name" value="PECANEX"/>
    <property type="match status" value="1"/>
</dbReference>
<reference evidence="19 20" key="1">
    <citation type="submission" date="2021-04" db="EMBL/GenBank/DDBJ databases">
        <authorList>
            <person name="De Guttry C."/>
            <person name="Zahm M."/>
            <person name="Klopp C."/>
            <person name="Cabau C."/>
            <person name="Louis A."/>
            <person name="Berthelot C."/>
            <person name="Parey E."/>
            <person name="Roest Crollius H."/>
            <person name="Montfort J."/>
            <person name="Robinson-Rechavi M."/>
            <person name="Bucao C."/>
            <person name="Bouchez O."/>
            <person name="Gislard M."/>
            <person name="Lluch J."/>
            <person name="Milhes M."/>
            <person name="Lampietro C."/>
            <person name="Lopez Roques C."/>
            <person name="Donnadieu C."/>
            <person name="Braasch I."/>
            <person name="Desvignes T."/>
            <person name="Postlethwait J."/>
            <person name="Bobe J."/>
            <person name="Wedekind C."/>
            <person name="Guiguen Y."/>
        </authorList>
    </citation>
    <scope>NUCLEOTIDE SEQUENCE [LARGE SCALE GENOMIC DNA]</scope>
    <source>
        <strain evidence="19">Cs_M1</strain>
        <tissue evidence="19">Blood</tissue>
    </source>
</reference>
<comment type="subcellular location">
    <subcellularLocation>
        <location evidence="2 15">Membrane</location>
        <topology evidence="2 15">Multi-pass membrane protein</topology>
    </subcellularLocation>
</comment>
<feature type="compositionally biased region" description="Basic residues" evidence="16">
    <location>
        <begin position="576"/>
        <end position="586"/>
    </location>
</feature>
<feature type="domain" description="Pecanex C-terminal" evidence="17">
    <location>
        <begin position="1789"/>
        <end position="1994"/>
    </location>
</feature>
<keyword evidence="5" id="KW-0645">Protease</keyword>
<dbReference type="InterPro" id="IPR001096">
    <property type="entry name" value="Peptidase_C13"/>
</dbReference>
<comment type="function">
    <text evidence="12">Has a strict specificity for hydrolysis of asparaginyl bonds. Can also cleave aspartyl bonds slowly, especially under acidic conditions. Involved in the processing of proteins for MHC class II antigen presentation in the lysosomal/endosomal system. Also involved in MHC class I antigen presentation in cross-presenting dendritic cells by mediating cleavage and maturation of Perforin-2 (MPEG1), thereby promoting antigen translocation in the cytosol. Required for normal lysosomal protein degradation in renal proximal tubules. Required for normal degradation of internalized EGFR. Plays a role in the regulation of cell proliferation via its role in EGFR degradation.</text>
</comment>
<feature type="compositionally biased region" description="Low complexity" evidence="16">
    <location>
        <begin position="2148"/>
        <end position="2159"/>
    </location>
</feature>
<dbReference type="Gene3D" id="3.40.50.1460">
    <property type="match status" value="1"/>
</dbReference>
<evidence type="ECO:0000256" key="12">
    <source>
        <dbReference type="ARBA" id="ARBA00045698"/>
    </source>
</evidence>
<dbReference type="Gene3D" id="1.10.132.130">
    <property type="match status" value="1"/>
</dbReference>
<dbReference type="CDD" id="cd21115">
    <property type="entry name" value="legumain_C"/>
    <property type="match status" value="1"/>
</dbReference>
<feature type="compositionally biased region" description="Low complexity" evidence="16">
    <location>
        <begin position="2095"/>
        <end position="2137"/>
    </location>
</feature>
<evidence type="ECO:0000256" key="10">
    <source>
        <dbReference type="ARBA" id="ARBA00022989"/>
    </source>
</evidence>
<evidence type="ECO:0000259" key="18">
    <source>
        <dbReference type="Pfam" id="PF20985"/>
    </source>
</evidence>
<feature type="compositionally biased region" description="Basic residues" evidence="16">
    <location>
        <begin position="694"/>
        <end position="703"/>
    </location>
</feature>
<keyword evidence="8" id="KW-0378">Hydrolase</keyword>
<keyword evidence="20" id="KW-1185">Reference proteome</keyword>
<evidence type="ECO:0000259" key="17">
    <source>
        <dbReference type="Pfam" id="PF05041"/>
    </source>
</evidence>
<feature type="transmembrane region" description="Helical" evidence="15">
    <location>
        <begin position="1291"/>
        <end position="1308"/>
    </location>
</feature>
<evidence type="ECO:0000256" key="15">
    <source>
        <dbReference type="RuleBase" id="RU367089"/>
    </source>
</evidence>
<feature type="transmembrane region" description="Helical" evidence="15">
    <location>
        <begin position="56"/>
        <end position="74"/>
    </location>
</feature>
<feature type="region of interest" description="Disordered" evidence="16">
    <location>
        <begin position="2049"/>
        <end position="2159"/>
    </location>
</feature>
<dbReference type="PIRSF" id="PIRSF019663">
    <property type="entry name" value="Legumain"/>
    <property type="match status" value="1"/>
</dbReference>
<dbReference type="Pfam" id="PF20985">
    <property type="entry name" value="Legum_prodom"/>
    <property type="match status" value="1"/>
</dbReference>
<evidence type="ECO:0000256" key="13">
    <source>
        <dbReference type="ARBA" id="ARBA00046668"/>
    </source>
</evidence>
<feature type="compositionally biased region" description="Polar residues" evidence="16">
    <location>
        <begin position="102"/>
        <end position="114"/>
    </location>
</feature>
<comment type="caution">
    <text evidence="15">Lacks conserved residue(s) required for the propagation of feature annotation.</text>
</comment>
<evidence type="ECO:0000256" key="7">
    <source>
        <dbReference type="ARBA" id="ARBA00022729"/>
    </source>
</evidence>
<feature type="active site" description="Nucleophile" evidence="14">
    <location>
        <position position="2554"/>
    </location>
</feature>
<protein>
    <recommendedName>
        <fullName evidence="15">Pecanex-like protein</fullName>
    </recommendedName>
</protein>
<feature type="compositionally biased region" description="Basic and acidic residues" evidence="16">
    <location>
        <begin position="543"/>
        <end position="558"/>
    </location>
</feature>
<dbReference type="PRINTS" id="PR00776">
    <property type="entry name" value="HEMOGLOBNASE"/>
</dbReference>
<feature type="compositionally biased region" description="Low complexity" evidence="16">
    <location>
        <begin position="470"/>
        <end position="490"/>
    </location>
</feature>
<dbReference type="PANTHER" id="PTHR12372:SF2">
    <property type="entry name" value="PECANEX-LIKE PROTEIN 1"/>
    <property type="match status" value="1"/>
</dbReference>
<feature type="compositionally biased region" description="Basic residues" evidence="16">
    <location>
        <begin position="2085"/>
        <end position="2094"/>
    </location>
</feature>
<feature type="transmembrane region" description="Helical" evidence="15">
    <location>
        <begin position="1144"/>
        <end position="1172"/>
    </location>
</feature>
<comment type="subunit">
    <text evidence="13">Homodimer before autocatalytic removal of the propeptide. Monomer after autocatalytic processing. May interact with integrins.</text>
</comment>
<comment type="catalytic activity">
    <reaction evidence="1">
        <text>Hydrolysis of proteins and small molecule substrates at -Asn-|-Xaa- bonds.</text>
        <dbReference type="EC" id="3.4.22.34"/>
    </reaction>
</comment>
<feature type="transmembrane region" description="Helical" evidence="15">
    <location>
        <begin position="1115"/>
        <end position="1132"/>
    </location>
</feature>
<feature type="transmembrane region" description="Helical" evidence="15">
    <location>
        <begin position="30"/>
        <end position="50"/>
    </location>
</feature>
<feature type="active site" evidence="14">
    <location>
        <position position="2513"/>
    </location>
</feature>
<feature type="region of interest" description="Disordered" evidence="16">
    <location>
        <begin position="637"/>
        <end position="717"/>
    </location>
</feature>
<feature type="region of interest" description="Disordered" evidence="16">
    <location>
        <begin position="250"/>
        <end position="294"/>
    </location>
</feature>
<feature type="compositionally biased region" description="Low complexity" evidence="16">
    <location>
        <begin position="637"/>
        <end position="654"/>
    </location>
</feature>
<feature type="compositionally biased region" description="Low complexity" evidence="16">
    <location>
        <begin position="840"/>
        <end position="849"/>
    </location>
</feature>
<evidence type="ECO:0000256" key="3">
    <source>
        <dbReference type="ARBA" id="ARBA00009941"/>
    </source>
</evidence>
<feature type="domain" description="Legumain prodomain" evidence="18">
    <location>
        <begin position="2700"/>
        <end position="2795"/>
    </location>
</feature>
<dbReference type="GO" id="GO:0016020">
    <property type="term" value="C:membrane"/>
    <property type="evidence" value="ECO:0007669"/>
    <property type="project" value="UniProtKB-SubCell"/>
</dbReference>
<name>A0AAN8QKX7_9TELE</name>
<dbReference type="FunFam" id="1.10.132.130:FF:000001">
    <property type="entry name" value="Vacuolar-processing enzyme beta-isozyme"/>
    <property type="match status" value="1"/>
</dbReference>
<comment type="similarity">
    <text evidence="4 15">Belongs to the pecanex family.</text>
</comment>
<feature type="compositionally biased region" description="Low complexity" evidence="16">
    <location>
        <begin position="674"/>
        <end position="687"/>
    </location>
</feature>
<evidence type="ECO:0000256" key="8">
    <source>
        <dbReference type="ARBA" id="ARBA00022801"/>
    </source>
</evidence>
<sequence length="2798" mass="307234">MGSQTLQILRQGVWASITGGWYYDPHQNTFVNALHLYLWLFLLCFPFTLYMALPPTMVIVGIYCGVIAGMFLLLKTVNYRLHHALDEGEVVEHRAKGKEGSGASTEGANEGSATRQEDSNGPGDPGGGIEMADFIREETPPVDCSSRNSYTGMDSSNQIASTNRHGGSTTAKGGEVRKPSDDITLGLGQRCSHDHDMMSDPKMYCLVSNHSMQPSTSLGPSELSCDPANLCGSASHPFSQSLSSCDTEVSAHAPGLHSQSFRKEPRTRGLPRTSSSAGSAFPDPSLPSADFSLYPPPWRGGLDPVCELEAARPRRPGAEAGGQGQENREGAGAGADRLYQHPDQASTSTSGFSTDCYRHQQDSYRLGEGGSGLYQADQGCGGGGGGGKVSADCLRSLSTRSSGSTESYCSGTDRDTNSTVSSFHSEQTSSTHVESLLSLSGDEQRGAGRERGGGEAAGPGPASTGEDRTSALGSSLGSRSSTGLSSLPSREANKNPHANELTAKQSSATSPTNTNPNSPASAQEPPADPSCSSSTRTSADGSASREQDMERGEKEEVKSANLVQRTSSSSGAGRSSGRRRTGKKRASSFDASRHRDYMSLRGMAKPRSVVFDAGGGEEEWSEASDLSCASSLQSTQSHHFSTDSSSSTSHSCQSPEGRYRALKAKHSPSHSHSHTASTSSSQKAQAGSEGGGRARGRGKRRTSGRTPSTGSAKTHARVLSLDSGTAASACLNEPHRLGAPAVGPRPLTTSKSDLEAKEGEVLDAASLLGRASQLESVTRSRNSLPSQTAFSSEPQDATTTGSSRALGSEDTVTFRRERSTFRRQAVRRRHNAGSNPTPPSSLIGSPLSLQEALSQASQPSTSQVKGQPSRTPSQVTVLSSSASLLARNGSADLEGSQDKASTVGTTSLQDDFGKLTSSLYEAEGCDMSLVNFEPATRRASNNICHLVLVSPQQGDTDSHLSRSTSVRFYPHDLIRLNRLLTIDPELLEQQDVDLSPELHDTPLDLEDPATAAARKAKQHYRFWLLPNLWVGLHFDRLTLLALFDRNREVLENILAVVLAVLVAFLGSVLLVSGFFTDIWVFQFCLVIASCQYSLLKSVQPDSSSPRHGHNRIIAYSRPVYFCLCCVLIWVLDYGSDRTGSARDLVIVFTLCFPIVFFVGLLPQVNTFVMYLFEQLDIHVFGGNASTSLLSSLYSVVRSVVTVALLYGLCYGALKETWGTAAHPGVVLCVLWPPGGGLLPSEPAEQRPLCTDFLGAFQASAQPERQEHRRPTVRGCRTPLPEKLRGSVSERLHSDLIICVVIAVLYFAVHVSTMFHRFCSPQAAALVLLLTHPLLKTKEYYQFEVRGVAHVMWFEKLHVWLLFFEKNILYPLVILNVLSGSARELASPRKLDIEVGALMITVAGLKLLRSSYSSPTYQYITVLFTVLFFTFDYRNLSETLLLDLFLMSIVFSKLWELFYKLRFVYTYIAPWQITWGSAFHAFAQPFAVPHSAMLFVQAVVSAVLSTPLNPFLGSAIFITSYVRPVKFWERDYNTKRVDHSNTRLASQLDRTPGSDDNNLNSIFYEHLTRSLQHSLCGDLLLGRWGNYGTGDCFILASDYLNALVHLVEIGNGLVTFQLRGLEFRGTYCQQREVEAITEGVEEDESCCCCEPGHLPHILSFNAAFGQRWLAWEVLVTKYVLEGYSITDNSAASMLQVFDLRRILTTYYVKGIIYYVIASTKLEEWLANETMREGLKACGERNYVDLDPTFNPNIDQDYDHRLAGISRDSFCQVYLGWIQYCNSQRAKPLDTLGTAAHHMSSNLESFLYGLHALFKGDFRISSVRDEWVFADMELLRKVVVPGIRMSLKLHQDHFTSPDEYDEPVVLFQAISSHQQNLVIAHEGDPAWRSAVLSNSPSLLALRHVLDEGTNEYKIIMLNRRYLSFRVIKVNKECVRGLWAGQQQELVFLRNRNPERGSIQNAKQALRNMINSSCDQPIGYPIYVSPLTTSYCNSHTQLGHILGGPISIGNIRNFIVSTWHRLRKGCGAGCNSGGNIEDSDAGGLSCASGNGTGLSGDSQQSSVSQGGLSGPAAPLAYQPHNMGEDHHHVHHHGHHHQGWGTSQSSQSVQSGLVHHSPARASVTSQSSSYRYNSSRHSSLRTSATGLEPCRRSSTSQLSLRTLPTSLQLRLGSGSSSDPSASLSSHSIPPCKRHTLVGLLGNDGLCSAMADPLGQHHHHNQHNPALSTVRRDDISYRVQIVDVSQVLEIINLSKRKELQWPDETVRLRAGRSCWRDWRPLEGMEGHVIHRWVPCSRDLTSRSHIDKTILLVQVDDKLVPIIETGVIELGAETVNPDVIVFNESTTVNAVSRHRKTGLAERDTDGHWERIMFTLTLALLGLGIGLVANAFPTQQPENGKNWVVIVAGSNGWYNYRHQADACHAYQIVHKNGIPDEQIVVMMYDDLATNEENPTPGEVINRPNGTDVYKGVPKDYTGEAVTSDNFLAVLKGDSASTKGGSGKVLKSGPNDHVFVYFTDHGAPGLLAFPNDDLHVADLMAAINYMHENKKYKKLVFYIEACVSGSMMTKLPADIDVYATTAANSHESSYACYYNEERETYLGDWYSVNWMEDSDVEDLRKETLMKQFKMVRSRTNSSHVMQFGNKTLAHMKVMAFQGNANAQPAPPMTLQPVADPDLTPSPDVPLAILKRKYMNTNDITAARKYLSQLNSHLKVRELLGETMRKVVEWVTGDERLTRRVLSDKLDLTQDQCYKAAVRHYKTQCFNWHTTEYEYALRHLYALVNLCEGGYPTESILMAMERVCHFD</sequence>
<feature type="compositionally biased region" description="Polar residues" evidence="16">
    <location>
        <begin position="851"/>
        <end position="873"/>
    </location>
</feature>
<evidence type="ECO:0000313" key="19">
    <source>
        <dbReference type="EMBL" id="KAK6306875.1"/>
    </source>
</evidence>